<dbReference type="AlphaFoldDB" id="A0A3P7LPK4"/>
<accession>A0A3P7LPK4</accession>
<protein>
    <submittedName>
        <fullName evidence="1">Uncharacterized protein</fullName>
    </submittedName>
</protein>
<reference evidence="1 2" key="1">
    <citation type="submission" date="2018-11" db="EMBL/GenBank/DDBJ databases">
        <authorList>
            <consortium name="Pathogen Informatics"/>
        </authorList>
    </citation>
    <scope>NUCLEOTIDE SEQUENCE [LARGE SCALE GENOMIC DNA]</scope>
</reference>
<proteinExistence type="predicted"/>
<name>A0A3P7LPK4_DIBLA</name>
<keyword evidence="2" id="KW-1185">Reference proteome</keyword>
<dbReference type="EMBL" id="UYRU01056840">
    <property type="protein sequence ID" value="VDN13607.1"/>
    <property type="molecule type" value="Genomic_DNA"/>
</dbReference>
<sequence>MSAPEAIVDSAIVNKLNPLCRTILKPLAASLGGGIEEILATMHQDFSSTPPDNDDDCSAYIQSLKV</sequence>
<organism evidence="1 2">
    <name type="scientific">Dibothriocephalus latus</name>
    <name type="common">Fish tapeworm</name>
    <name type="synonym">Diphyllobothrium latum</name>
    <dbReference type="NCBI Taxonomy" id="60516"/>
    <lineage>
        <taxon>Eukaryota</taxon>
        <taxon>Metazoa</taxon>
        <taxon>Spiralia</taxon>
        <taxon>Lophotrochozoa</taxon>
        <taxon>Platyhelminthes</taxon>
        <taxon>Cestoda</taxon>
        <taxon>Eucestoda</taxon>
        <taxon>Diphyllobothriidea</taxon>
        <taxon>Diphyllobothriidae</taxon>
        <taxon>Dibothriocephalus</taxon>
    </lineage>
</organism>
<gene>
    <name evidence="1" type="ORF">DILT_LOCUS9438</name>
</gene>
<evidence type="ECO:0000313" key="1">
    <source>
        <dbReference type="EMBL" id="VDN13607.1"/>
    </source>
</evidence>
<dbReference type="Proteomes" id="UP000281553">
    <property type="component" value="Unassembled WGS sequence"/>
</dbReference>
<evidence type="ECO:0000313" key="2">
    <source>
        <dbReference type="Proteomes" id="UP000281553"/>
    </source>
</evidence>